<organism evidence="1 2">
    <name type="scientific">Daphnia magna</name>
    <dbReference type="NCBI Taxonomy" id="35525"/>
    <lineage>
        <taxon>Eukaryota</taxon>
        <taxon>Metazoa</taxon>
        <taxon>Ecdysozoa</taxon>
        <taxon>Arthropoda</taxon>
        <taxon>Crustacea</taxon>
        <taxon>Branchiopoda</taxon>
        <taxon>Diplostraca</taxon>
        <taxon>Cladocera</taxon>
        <taxon>Anomopoda</taxon>
        <taxon>Daphniidae</taxon>
        <taxon>Daphnia</taxon>
    </lineage>
</organism>
<evidence type="ECO:0000313" key="2">
    <source>
        <dbReference type="Proteomes" id="UP000076858"/>
    </source>
</evidence>
<gene>
    <name evidence="1" type="ORF">APZ42_011993</name>
</gene>
<comment type="caution">
    <text evidence="1">The sequence shown here is derived from an EMBL/GenBank/DDBJ whole genome shotgun (WGS) entry which is preliminary data.</text>
</comment>
<name>A0A162SB80_9CRUS</name>
<sequence length="103" mass="11297">MKKMTNDRFETNSQEKEVGILIVVDHISDIVPNEAAIESPCGLRAYNTKLGRMIEAAKQRMSFQLLLFSLSGVSLMGRFQIPRVVLVGSIPVPVGSAGYPLGY</sequence>
<dbReference type="EMBL" id="LRGB01000069">
    <property type="protein sequence ID" value="KZS21148.1"/>
    <property type="molecule type" value="Genomic_DNA"/>
</dbReference>
<evidence type="ECO:0000313" key="1">
    <source>
        <dbReference type="EMBL" id="KZS21148.1"/>
    </source>
</evidence>
<keyword evidence="2" id="KW-1185">Reference proteome</keyword>
<protein>
    <submittedName>
        <fullName evidence="1">Uncharacterized protein</fullName>
    </submittedName>
</protein>
<proteinExistence type="predicted"/>
<accession>A0A162SB80</accession>
<reference evidence="1 2" key="1">
    <citation type="submission" date="2016-03" db="EMBL/GenBank/DDBJ databases">
        <title>EvidentialGene: Evidence-directed Construction of Genes on Genomes.</title>
        <authorList>
            <person name="Gilbert D.G."/>
            <person name="Choi J.-H."/>
            <person name="Mockaitis K."/>
            <person name="Colbourne J."/>
            <person name="Pfrender M."/>
        </authorList>
    </citation>
    <scope>NUCLEOTIDE SEQUENCE [LARGE SCALE GENOMIC DNA]</scope>
    <source>
        <strain evidence="1 2">Xinb3</strain>
        <tissue evidence="1">Complete organism</tissue>
    </source>
</reference>
<dbReference type="Proteomes" id="UP000076858">
    <property type="component" value="Unassembled WGS sequence"/>
</dbReference>
<dbReference type="AlphaFoldDB" id="A0A162SB80"/>